<name>A0AAW9A668_9BACL</name>
<accession>A0AAW9A668</accession>
<keyword evidence="2" id="KW-1185">Reference proteome</keyword>
<evidence type="ECO:0000313" key="2">
    <source>
        <dbReference type="Proteomes" id="UP001271648"/>
    </source>
</evidence>
<comment type="caution">
    <text evidence="1">The sequence shown here is derived from an EMBL/GenBank/DDBJ whole genome shotgun (WGS) entry which is preliminary data.</text>
</comment>
<reference evidence="1 2" key="1">
    <citation type="submission" date="2023-06" db="EMBL/GenBank/DDBJ databases">
        <title>Sporosarcina sp. nov., isolated from Korean traditional fermented seafood 'Jeotgal'.</title>
        <authorList>
            <person name="Yang A.I."/>
            <person name="Shin N.-R."/>
        </authorList>
    </citation>
    <scope>NUCLEOTIDE SEQUENCE [LARGE SCALE GENOMIC DNA]</scope>
    <source>
        <strain evidence="1 2">KCTC43456</strain>
    </source>
</reference>
<dbReference type="Proteomes" id="UP001271648">
    <property type="component" value="Unassembled WGS sequence"/>
</dbReference>
<dbReference type="Pfam" id="PF22278">
    <property type="entry name" value="DUF6958"/>
    <property type="match status" value="1"/>
</dbReference>
<dbReference type="AlphaFoldDB" id="A0AAW9A668"/>
<sequence length="94" mass="10832">MRYNESVQLLQLNGKEGVTIVKFRYDRVKKVILTIIREAGILSYEELARRSAGRLSLLDGNNHWYMEEIVKDLEARGQLECSLDEGKLFVKSVS</sequence>
<evidence type="ECO:0008006" key="3">
    <source>
        <dbReference type="Google" id="ProtNLM"/>
    </source>
</evidence>
<evidence type="ECO:0000313" key="1">
    <source>
        <dbReference type="EMBL" id="MDW0116454.1"/>
    </source>
</evidence>
<dbReference type="InterPro" id="IPR054233">
    <property type="entry name" value="DUF6958"/>
</dbReference>
<dbReference type="EMBL" id="JAUBDJ010000002">
    <property type="protein sequence ID" value="MDW0116454.1"/>
    <property type="molecule type" value="Genomic_DNA"/>
</dbReference>
<protein>
    <recommendedName>
        <fullName evidence="3">ArnR1-like winged helix-turn-helix domain-containing protein</fullName>
    </recommendedName>
</protein>
<proteinExistence type="predicted"/>
<gene>
    <name evidence="1" type="ORF">QTL97_05875</name>
</gene>
<dbReference type="RefSeq" id="WP_283733114.1">
    <property type="nucleotide sequence ID" value="NZ_CP125968.1"/>
</dbReference>
<organism evidence="1 2">
    <name type="scientific">Sporosarcina thermotolerans</name>
    <dbReference type="NCBI Taxonomy" id="633404"/>
    <lineage>
        <taxon>Bacteria</taxon>
        <taxon>Bacillati</taxon>
        <taxon>Bacillota</taxon>
        <taxon>Bacilli</taxon>
        <taxon>Bacillales</taxon>
        <taxon>Caryophanaceae</taxon>
        <taxon>Sporosarcina</taxon>
    </lineage>
</organism>